<name>A0AAQ3RAR7_9PEZI</name>
<dbReference type="Pfam" id="PF00149">
    <property type="entry name" value="Metallophos"/>
    <property type="match status" value="1"/>
</dbReference>
<dbReference type="Gene3D" id="3.60.21.10">
    <property type="match status" value="1"/>
</dbReference>
<dbReference type="AlphaFoldDB" id="A0AAQ3RAR7"/>
<accession>A0AAQ3RAR7</accession>
<dbReference type="Proteomes" id="UP001303373">
    <property type="component" value="Chromosome 6"/>
</dbReference>
<sequence>MSVEKRLKRLLIGKKTHIQFMSDLHLENTGYDFEIPRNAPYLLLSGDIGRFSDWESYQRFLLVQSVKFDQVLLVAGNHEFYGTSYDAGLRAAKKIADDPRMERKFVFLHRRRFDIPNTNITVLGCTLQSQIDPTCQRRTNDFVRIQGWSIERHNEEHRLDVEWLQRTLSEISKTEPQRKIIVATHYAPAFEKTCHPLHEYNDVSQCFCSHTLKLLSKWDGARQITHWIFGHTHWNAKFNCGPTTILSNQQCNNADALSWWRLRTLYRSFDISAVIKI</sequence>
<organism evidence="2 3">
    <name type="scientific">Acrodontium crateriforme</name>
    <dbReference type="NCBI Taxonomy" id="150365"/>
    <lineage>
        <taxon>Eukaryota</taxon>
        <taxon>Fungi</taxon>
        <taxon>Dikarya</taxon>
        <taxon>Ascomycota</taxon>
        <taxon>Pezizomycotina</taxon>
        <taxon>Dothideomycetes</taxon>
        <taxon>Dothideomycetidae</taxon>
        <taxon>Mycosphaerellales</taxon>
        <taxon>Teratosphaeriaceae</taxon>
        <taxon>Acrodontium</taxon>
    </lineage>
</organism>
<dbReference type="EMBL" id="CP138585">
    <property type="protein sequence ID" value="WPH01530.1"/>
    <property type="molecule type" value="Genomic_DNA"/>
</dbReference>
<dbReference type="InterPro" id="IPR029052">
    <property type="entry name" value="Metallo-depent_PP-like"/>
</dbReference>
<dbReference type="PANTHER" id="PTHR37844">
    <property type="entry name" value="SER/THR PROTEIN PHOSPHATASE SUPERFAMILY (AFU_ORTHOLOGUE AFUA_1G14840)"/>
    <property type="match status" value="1"/>
</dbReference>
<feature type="domain" description="Calcineurin-like phosphoesterase" evidence="1">
    <location>
        <begin position="21"/>
        <end position="234"/>
    </location>
</feature>
<gene>
    <name evidence="2" type="ORF">R9X50_00437600</name>
</gene>
<evidence type="ECO:0000313" key="3">
    <source>
        <dbReference type="Proteomes" id="UP001303373"/>
    </source>
</evidence>
<keyword evidence="3" id="KW-1185">Reference proteome</keyword>
<protein>
    <recommendedName>
        <fullName evidence="1">Calcineurin-like phosphoesterase domain-containing protein</fullName>
    </recommendedName>
</protein>
<dbReference type="InterPro" id="IPR004843">
    <property type="entry name" value="Calcineurin-like_PHP"/>
</dbReference>
<dbReference type="PANTHER" id="PTHR37844:SF2">
    <property type="entry name" value="SER_THR PROTEIN PHOSPHATASE SUPERFAMILY (AFU_ORTHOLOGUE AFUA_1G14840)"/>
    <property type="match status" value="1"/>
</dbReference>
<reference evidence="2 3" key="1">
    <citation type="submission" date="2023-11" db="EMBL/GenBank/DDBJ databases">
        <title>An acidophilic fungus is an integral part of prey digestion in a carnivorous sundew plant.</title>
        <authorList>
            <person name="Tsai I.J."/>
        </authorList>
    </citation>
    <scope>NUCLEOTIDE SEQUENCE [LARGE SCALE GENOMIC DNA]</scope>
    <source>
        <strain evidence="2">169a</strain>
    </source>
</reference>
<proteinExistence type="predicted"/>
<dbReference type="SUPFAM" id="SSF56300">
    <property type="entry name" value="Metallo-dependent phosphatases"/>
    <property type="match status" value="1"/>
</dbReference>
<dbReference type="GO" id="GO:0016787">
    <property type="term" value="F:hydrolase activity"/>
    <property type="evidence" value="ECO:0007669"/>
    <property type="project" value="InterPro"/>
</dbReference>
<evidence type="ECO:0000313" key="2">
    <source>
        <dbReference type="EMBL" id="WPH01530.1"/>
    </source>
</evidence>
<evidence type="ECO:0000259" key="1">
    <source>
        <dbReference type="Pfam" id="PF00149"/>
    </source>
</evidence>